<dbReference type="PANTHER" id="PTHR13683:SF750">
    <property type="entry name" value="ASPARTYL PROTEASE AED1"/>
    <property type="match status" value="1"/>
</dbReference>
<dbReference type="InterPro" id="IPR033121">
    <property type="entry name" value="PEPTIDASE_A1"/>
</dbReference>
<dbReference type="InterPro" id="IPR001461">
    <property type="entry name" value="Aspartic_peptidase_A1"/>
</dbReference>
<comment type="caution">
    <text evidence="3">The sequence shown here is derived from an EMBL/GenBank/DDBJ whole genome shotgun (WGS) entry which is preliminary data.</text>
</comment>
<dbReference type="InterPro" id="IPR032799">
    <property type="entry name" value="TAXi_C"/>
</dbReference>
<dbReference type="InterPro" id="IPR021109">
    <property type="entry name" value="Peptidase_aspartic_dom_sf"/>
</dbReference>
<dbReference type="Pfam" id="PF14541">
    <property type="entry name" value="TAXi_C"/>
    <property type="match status" value="1"/>
</dbReference>
<reference evidence="3" key="1">
    <citation type="submission" date="2022-12" db="EMBL/GenBank/DDBJ databases">
        <title>Draft genome assemblies for two species of Escallonia (Escalloniales).</title>
        <authorList>
            <person name="Chanderbali A."/>
            <person name="Dervinis C."/>
            <person name="Anghel I."/>
            <person name="Soltis D."/>
            <person name="Soltis P."/>
            <person name="Zapata F."/>
        </authorList>
    </citation>
    <scope>NUCLEOTIDE SEQUENCE</scope>
    <source>
        <strain evidence="3">UCBG64.0493</strain>
        <tissue evidence="3">Leaf</tissue>
    </source>
</reference>
<gene>
    <name evidence="3" type="ORF">RJ639_034154</name>
</gene>
<dbReference type="AlphaFoldDB" id="A0AA88WW86"/>
<evidence type="ECO:0000259" key="2">
    <source>
        <dbReference type="PROSITE" id="PS51767"/>
    </source>
</evidence>
<evidence type="ECO:0000313" key="4">
    <source>
        <dbReference type="Proteomes" id="UP001188597"/>
    </source>
</evidence>
<dbReference type="GO" id="GO:0006508">
    <property type="term" value="P:proteolysis"/>
    <property type="evidence" value="ECO:0007669"/>
    <property type="project" value="InterPro"/>
</dbReference>
<dbReference type="Gene3D" id="2.40.70.10">
    <property type="entry name" value="Acid Proteases"/>
    <property type="match status" value="1"/>
</dbReference>
<accession>A0AA88WW86</accession>
<feature type="domain" description="Peptidase A1" evidence="2">
    <location>
        <begin position="1"/>
        <end position="170"/>
    </location>
</feature>
<dbReference type="EMBL" id="JAVXUP010000188">
    <property type="protein sequence ID" value="KAK3034912.1"/>
    <property type="molecule type" value="Genomic_DNA"/>
</dbReference>
<dbReference type="PROSITE" id="PS51767">
    <property type="entry name" value="PEPTIDASE_A1"/>
    <property type="match status" value="1"/>
</dbReference>
<organism evidence="3 4">
    <name type="scientific">Escallonia herrerae</name>
    <dbReference type="NCBI Taxonomy" id="1293975"/>
    <lineage>
        <taxon>Eukaryota</taxon>
        <taxon>Viridiplantae</taxon>
        <taxon>Streptophyta</taxon>
        <taxon>Embryophyta</taxon>
        <taxon>Tracheophyta</taxon>
        <taxon>Spermatophyta</taxon>
        <taxon>Magnoliopsida</taxon>
        <taxon>eudicotyledons</taxon>
        <taxon>Gunneridae</taxon>
        <taxon>Pentapetalae</taxon>
        <taxon>asterids</taxon>
        <taxon>campanulids</taxon>
        <taxon>Escalloniales</taxon>
        <taxon>Escalloniaceae</taxon>
        <taxon>Escallonia</taxon>
    </lineage>
</organism>
<evidence type="ECO:0000256" key="1">
    <source>
        <dbReference type="ARBA" id="ARBA00007447"/>
    </source>
</evidence>
<proteinExistence type="inferred from homology"/>
<evidence type="ECO:0000313" key="3">
    <source>
        <dbReference type="EMBL" id="KAK3034912.1"/>
    </source>
</evidence>
<dbReference type="Proteomes" id="UP001188597">
    <property type="component" value="Unassembled WGS sequence"/>
</dbReference>
<comment type="similarity">
    <text evidence="1">Belongs to the peptidase A1 family.</text>
</comment>
<dbReference type="SUPFAM" id="SSF50630">
    <property type="entry name" value="Acid proteases"/>
    <property type="match status" value="1"/>
</dbReference>
<protein>
    <recommendedName>
        <fullName evidence="2">Peptidase A1 domain-containing protein</fullName>
    </recommendedName>
</protein>
<dbReference type="GO" id="GO:0004190">
    <property type="term" value="F:aspartic-type endopeptidase activity"/>
    <property type="evidence" value="ECO:0007669"/>
    <property type="project" value="InterPro"/>
</dbReference>
<keyword evidence="4" id="KW-1185">Reference proteome</keyword>
<name>A0AA88WW86_9ASTE</name>
<sequence>MPARSSSTGTLTFGNSGAPSNLKFVPMLNTKTTFYFLDLTTIYLAGRKLSISPTTFSTAGTIIDSGTVGLADGFLSAYDEVPAPSTSVLDTYYDLSAYTTVTVPTISFLFGGNVTVGIDPSGILFPTSSSQFCLASTANSAASDVGIFGNFQQKTLEAVYDVAGGKVGFGPGGC</sequence>
<dbReference type="PANTHER" id="PTHR13683">
    <property type="entry name" value="ASPARTYL PROTEASES"/>
    <property type="match status" value="1"/>
</dbReference>